<keyword evidence="2" id="KW-1185">Reference proteome</keyword>
<dbReference type="Proteomes" id="UP000052023">
    <property type="component" value="Unassembled WGS sequence"/>
</dbReference>
<name>A0A0R3MHH8_9BRAD</name>
<accession>A0A0R3MHH8</accession>
<sequence length="66" mass="7557">MAVAEIAVDQPIYSRLALILIDNATELLIHRSCEQYAAHGTERIGLRLVPRCVARRRVITWSRSWP</sequence>
<organism evidence="1 2">
    <name type="scientific">Bradyrhizobium retamae</name>
    <dbReference type="NCBI Taxonomy" id="1300035"/>
    <lineage>
        <taxon>Bacteria</taxon>
        <taxon>Pseudomonadati</taxon>
        <taxon>Pseudomonadota</taxon>
        <taxon>Alphaproteobacteria</taxon>
        <taxon>Hyphomicrobiales</taxon>
        <taxon>Nitrobacteraceae</taxon>
        <taxon>Bradyrhizobium</taxon>
    </lineage>
</organism>
<proteinExistence type="predicted"/>
<protein>
    <submittedName>
        <fullName evidence="1">Uncharacterized protein</fullName>
    </submittedName>
</protein>
<evidence type="ECO:0000313" key="2">
    <source>
        <dbReference type="Proteomes" id="UP000052023"/>
    </source>
</evidence>
<dbReference type="AlphaFoldDB" id="A0A0R3MHH8"/>
<gene>
    <name evidence="1" type="ORF">CQ13_36360</name>
</gene>
<reference evidence="1 2" key="1">
    <citation type="submission" date="2014-03" db="EMBL/GenBank/DDBJ databases">
        <title>Bradyrhizobium valentinum sp. nov., isolated from effective nodules of Lupinus mariae-josephae, a lupine endemic of basic-lime soils in Eastern Spain.</title>
        <authorList>
            <person name="Duran D."/>
            <person name="Rey L."/>
            <person name="Navarro A."/>
            <person name="Busquets A."/>
            <person name="Imperial J."/>
            <person name="Ruiz-Argueso T."/>
        </authorList>
    </citation>
    <scope>NUCLEOTIDE SEQUENCE [LARGE SCALE GENOMIC DNA]</scope>
    <source>
        <strain evidence="1 2">Ro19</strain>
    </source>
</reference>
<comment type="caution">
    <text evidence="1">The sequence shown here is derived from an EMBL/GenBank/DDBJ whole genome shotgun (WGS) entry which is preliminary data.</text>
</comment>
<dbReference type="EMBL" id="LLYA01000212">
    <property type="protein sequence ID" value="KRR17455.1"/>
    <property type="molecule type" value="Genomic_DNA"/>
</dbReference>
<evidence type="ECO:0000313" key="1">
    <source>
        <dbReference type="EMBL" id="KRR17455.1"/>
    </source>
</evidence>